<dbReference type="OrthoDB" id="6415116at2"/>
<dbReference type="EMBL" id="PIPI01000006">
    <property type="protein sequence ID" value="RUO19237.1"/>
    <property type="molecule type" value="Genomic_DNA"/>
</dbReference>
<keyword evidence="8" id="KW-0653">Protein transport</keyword>
<dbReference type="SUPFAM" id="SSF160527">
    <property type="entry name" value="V-type ATPase subunit E-like"/>
    <property type="match status" value="1"/>
</dbReference>
<evidence type="ECO:0000256" key="2">
    <source>
        <dbReference type="ARBA" id="ARBA00004496"/>
    </source>
</evidence>
<evidence type="ECO:0000313" key="12">
    <source>
        <dbReference type="EMBL" id="RUO19237.1"/>
    </source>
</evidence>
<reference evidence="12 13" key="1">
    <citation type="journal article" date="2011" name="Front. Microbiol.">
        <title>Genomic signatures of strain selection and enhancement in Bacillus atrophaeus var. globigii, a historical biowarfare simulant.</title>
        <authorList>
            <person name="Gibbons H.S."/>
            <person name="Broomall S.M."/>
            <person name="McNew L.A."/>
            <person name="Daligault H."/>
            <person name="Chapman C."/>
            <person name="Bruce D."/>
            <person name="Karavis M."/>
            <person name="Krepps M."/>
            <person name="McGregor P.A."/>
            <person name="Hong C."/>
            <person name="Park K.H."/>
            <person name="Akmal A."/>
            <person name="Feldman A."/>
            <person name="Lin J.S."/>
            <person name="Chang W.E."/>
            <person name="Higgs B.W."/>
            <person name="Demirev P."/>
            <person name="Lindquist J."/>
            <person name="Liem A."/>
            <person name="Fochler E."/>
            <person name="Read T.D."/>
            <person name="Tapia R."/>
            <person name="Johnson S."/>
            <person name="Bishop-Lilly K.A."/>
            <person name="Detter C."/>
            <person name="Han C."/>
            <person name="Sozhamannan S."/>
            <person name="Rosenzweig C.N."/>
            <person name="Skowronski E.W."/>
        </authorList>
    </citation>
    <scope>NUCLEOTIDE SEQUENCE [LARGE SCALE GENOMIC DNA]</scope>
    <source>
        <strain evidence="12 13">AK5</strain>
    </source>
</reference>
<dbReference type="GO" id="GO:0044781">
    <property type="term" value="P:bacterial-type flagellum organization"/>
    <property type="evidence" value="ECO:0007669"/>
    <property type="project" value="UniProtKB-KW"/>
</dbReference>
<keyword evidence="13" id="KW-1185">Reference proteome</keyword>
<dbReference type="GO" id="GO:0009288">
    <property type="term" value="C:bacterial-type flagellum"/>
    <property type="evidence" value="ECO:0007669"/>
    <property type="project" value="InterPro"/>
</dbReference>
<dbReference type="InterPro" id="IPR018035">
    <property type="entry name" value="Flagellar_FliH/T3SS_HrpE"/>
</dbReference>
<evidence type="ECO:0000256" key="10">
    <source>
        <dbReference type="SAM" id="MobiDB-lite"/>
    </source>
</evidence>
<dbReference type="PANTHER" id="PTHR34982:SF1">
    <property type="entry name" value="FLAGELLAR ASSEMBLY PROTEIN FLIH"/>
    <property type="match status" value="1"/>
</dbReference>
<keyword evidence="12" id="KW-0969">Cilium</keyword>
<keyword evidence="7" id="KW-1005">Bacterial flagellum biogenesis</keyword>
<gene>
    <name evidence="12" type="ORF">CWE06_09395</name>
</gene>
<evidence type="ECO:0000256" key="7">
    <source>
        <dbReference type="ARBA" id="ARBA00022795"/>
    </source>
</evidence>
<keyword evidence="12" id="KW-0966">Cell projection</keyword>
<protein>
    <recommendedName>
        <fullName evidence="4">Flagellar assembly protein FliH</fullName>
    </recommendedName>
</protein>
<evidence type="ECO:0000259" key="11">
    <source>
        <dbReference type="Pfam" id="PF02108"/>
    </source>
</evidence>
<evidence type="ECO:0000256" key="9">
    <source>
        <dbReference type="ARBA" id="ARBA00023225"/>
    </source>
</evidence>
<dbReference type="GO" id="GO:0015031">
    <property type="term" value="P:protein transport"/>
    <property type="evidence" value="ECO:0007669"/>
    <property type="project" value="UniProtKB-KW"/>
</dbReference>
<comment type="function">
    <text evidence="1">Needed for flagellar regrowth and assembly.</text>
</comment>
<dbReference type="Pfam" id="PF02108">
    <property type="entry name" value="FliH"/>
    <property type="match status" value="1"/>
</dbReference>
<comment type="caution">
    <text evidence="12">The sequence shown here is derived from an EMBL/GenBank/DDBJ whole genome shotgun (WGS) entry which is preliminary data.</text>
</comment>
<evidence type="ECO:0000256" key="6">
    <source>
        <dbReference type="ARBA" id="ARBA00022490"/>
    </source>
</evidence>
<evidence type="ECO:0000256" key="8">
    <source>
        <dbReference type="ARBA" id="ARBA00022927"/>
    </source>
</evidence>
<comment type="similarity">
    <text evidence="3">Belongs to the FliH family.</text>
</comment>
<sequence length="262" mass="29011">MFKPFSPQDLKKVQGDSVSVDTSESTQPAQTEILTGENWQRWSLDSLRSKLAQVQQGTEPKPAAQGRFVRDAELAALKEQARQEAWEQGHAEGYKAGHEAGYSDGAREANAAILAEKEQKIATVVTPLQQLATNFSAALDLADTQVADEIVALAVSIGTELARQQLDAKPEQIADLVRQLLHDESPFNEKAVLIVHPDDVQFIEQHLSDELTQHGWKISSDDRITRGGCKVSSKLGERDATWESRVRVILEQLRHRQESPSS</sequence>
<proteinExistence type="inferred from homology"/>
<dbReference type="InterPro" id="IPR000563">
    <property type="entry name" value="Flag_FliH"/>
</dbReference>
<evidence type="ECO:0000256" key="4">
    <source>
        <dbReference type="ARBA" id="ARBA00016507"/>
    </source>
</evidence>
<dbReference type="Proteomes" id="UP000288212">
    <property type="component" value="Unassembled WGS sequence"/>
</dbReference>
<dbReference type="PRINTS" id="PR01003">
    <property type="entry name" value="FLGFLIH"/>
</dbReference>
<accession>A0A432VSA2</accession>
<dbReference type="GO" id="GO:0005829">
    <property type="term" value="C:cytosol"/>
    <property type="evidence" value="ECO:0007669"/>
    <property type="project" value="TreeGrafter"/>
</dbReference>
<dbReference type="GO" id="GO:0071973">
    <property type="term" value="P:bacterial-type flagellum-dependent cell motility"/>
    <property type="evidence" value="ECO:0007669"/>
    <property type="project" value="InterPro"/>
</dbReference>
<organism evidence="12 13">
    <name type="scientific">Aliidiomarina haloalkalitolerans</name>
    <dbReference type="NCBI Taxonomy" id="859059"/>
    <lineage>
        <taxon>Bacteria</taxon>
        <taxon>Pseudomonadati</taxon>
        <taxon>Pseudomonadota</taxon>
        <taxon>Gammaproteobacteria</taxon>
        <taxon>Alteromonadales</taxon>
        <taxon>Idiomarinaceae</taxon>
        <taxon>Aliidiomarina</taxon>
    </lineage>
</organism>
<feature type="domain" description="Flagellar assembly protein FliH/Type III secretion system HrpE" evidence="11">
    <location>
        <begin position="125"/>
        <end position="247"/>
    </location>
</feature>
<dbReference type="GO" id="GO:0003774">
    <property type="term" value="F:cytoskeletal motor activity"/>
    <property type="evidence" value="ECO:0007669"/>
    <property type="project" value="InterPro"/>
</dbReference>
<dbReference type="RefSeq" id="WP_126793443.1">
    <property type="nucleotide sequence ID" value="NZ_PIPI01000006.1"/>
</dbReference>
<name>A0A432VSA2_9GAMM</name>
<evidence type="ECO:0000313" key="13">
    <source>
        <dbReference type="Proteomes" id="UP000288212"/>
    </source>
</evidence>
<dbReference type="PANTHER" id="PTHR34982">
    <property type="entry name" value="YOP PROTEINS TRANSLOCATION PROTEIN L"/>
    <property type="match status" value="1"/>
</dbReference>
<keyword evidence="6" id="KW-0963">Cytoplasm</keyword>
<comment type="subcellular location">
    <subcellularLocation>
        <location evidence="2">Cytoplasm</location>
    </subcellularLocation>
</comment>
<keyword evidence="12" id="KW-0282">Flagellum</keyword>
<evidence type="ECO:0000256" key="3">
    <source>
        <dbReference type="ARBA" id="ARBA00006602"/>
    </source>
</evidence>
<feature type="region of interest" description="Disordered" evidence="10">
    <location>
        <begin position="1"/>
        <end position="37"/>
    </location>
</feature>
<dbReference type="AlphaFoldDB" id="A0A432VSA2"/>
<dbReference type="InterPro" id="IPR051472">
    <property type="entry name" value="T3SS_Stator/FliH"/>
</dbReference>
<evidence type="ECO:0000256" key="5">
    <source>
        <dbReference type="ARBA" id="ARBA00022448"/>
    </source>
</evidence>
<feature type="compositionally biased region" description="Polar residues" evidence="10">
    <location>
        <begin position="16"/>
        <end position="37"/>
    </location>
</feature>
<keyword evidence="9" id="KW-1006">Bacterial flagellum protein export</keyword>
<keyword evidence="5" id="KW-0813">Transport</keyword>
<evidence type="ECO:0000256" key="1">
    <source>
        <dbReference type="ARBA" id="ARBA00003041"/>
    </source>
</evidence>